<name>A0A7G5GTZ8_9BACT</name>
<evidence type="ECO:0000313" key="2">
    <source>
        <dbReference type="EMBL" id="QMW02340.1"/>
    </source>
</evidence>
<dbReference type="PANTHER" id="PTHR42993:SF1">
    <property type="entry name" value="MAOC-LIKE DEHYDRATASE DOMAIN-CONTAINING PROTEIN"/>
    <property type="match status" value="1"/>
</dbReference>
<reference evidence="2 3" key="1">
    <citation type="submission" date="2020-07" db="EMBL/GenBank/DDBJ databases">
        <title>Spirosoma foliorum sp. nov., isolated from the leaves on the Nejang mountain Korea, Republic of.</title>
        <authorList>
            <person name="Ho H."/>
            <person name="Lee Y.-J."/>
            <person name="Nurcahyanto D.-A."/>
            <person name="Kim S.-G."/>
        </authorList>
    </citation>
    <scope>NUCLEOTIDE SEQUENCE [LARGE SCALE GENOMIC DNA]</scope>
    <source>
        <strain evidence="2 3">PL0136</strain>
    </source>
</reference>
<dbReference type="EMBL" id="CP059732">
    <property type="protein sequence ID" value="QMW02340.1"/>
    <property type="molecule type" value="Genomic_DNA"/>
</dbReference>
<proteinExistence type="predicted"/>
<evidence type="ECO:0000313" key="3">
    <source>
        <dbReference type="Proteomes" id="UP000515369"/>
    </source>
</evidence>
<organism evidence="2 3">
    <name type="scientific">Spirosoma foliorum</name>
    <dbReference type="NCBI Taxonomy" id="2710596"/>
    <lineage>
        <taxon>Bacteria</taxon>
        <taxon>Pseudomonadati</taxon>
        <taxon>Bacteroidota</taxon>
        <taxon>Cytophagia</taxon>
        <taxon>Cytophagales</taxon>
        <taxon>Cytophagaceae</taxon>
        <taxon>Spirosoma</taxon>
    </lineage>
</organism>
<dbReference type="Gene3D" id="3.10.129.10">
    <property type="entry name" value="Hotdog Thioesterase"/>
    <property type="match status" value="1"/>
</dbReference>
<dbReference type="InterPro" id="IPR002539">
    <property type="entry name" value="MaoC-like_dom"/>
</dbReference>
<protein>
    <submittedName>
        <fullName evidence="2">MaoC family dehydratase</fullName>
    </submittedName>
</protein>
<keyword evidence="3" id="KW-1185">Reference proteome</keyword>
<dbReference type="InterPro" id="IPR029069">
    <property type="entry name" value="HotDog_dom_sf"/>
</dbReference>
<dbReference type="SUPFAM" id="SSF54637">
    <property type="entry name" value="Thioesterase/thiol ester dehydrase-isomerase"/>
    <property type="match status" value="1"/>
</dbReference>
<dbReference type="Proteomes" id="UP000515369">
    <property type="component" value="Chromosome"/>
</dbReference>
<feature type="domain" description="MaoC-like" evidence="1">
    <location>
        <begin position="10"/>
        <end position="119"/>
    </location>
</feature>
<accession>A0A7G5GTZ8</accession>
<evidence type="ECO:0000259" key="1">
    <source>
        <dbReference type="Pfam" id="PF01575"/>
    </source>
</evidence>
<dbReference type="Pfam" id="PF01575">
    <property type="entry name" value="MaoC_dehydratas"/>
    <property type="match status" value="1"/>
</dbReference>
<dbReference type="CDD" id="cd03450">
    <property type="entry name" value="NodN"/>
    <property type="match status" value="1"/>
</dbReference>
<dbReference type="PANTHER" id="PTHR42993">
    <property type="entry name" value="MAOC-LIKE DEHYDRATASE DOMAIN-CONTAINING PROTEIN"/>
    <property type="match status" value="1"/>
</dbReference>
<dbReference type="KEGG" id="sfol:H3H32_31220"/>
<dbReference type="RefSeq" id="WP_182459649.1">
    <property type="nucleotide sequence ID" value="NZ_CP059732.1"/>
</dbReference>
<gene>
    <name evidence="2" type="ORF">H3H32_31220</name>
</gene>
<sequence length="151" mass="16779">MLTFTNLADFSAHVGQPLGTTEYMTITQEMVNLFAEATGDHQWIHTDPERAAKLSPYKMPIAHGFLTLSLAPKLMAELYRIESVKMGINYGSNKVRFTNAVPVGSRLRMSVQLQSVEAQSKGFRVITECIFNVKGDPKPACVAELITLLFE</sequence>
<dbReference type="AlphaFoldDB" id="A0A7G5GTZ8"/>
<dbReference type="InterPro" id="IPR039375">
    <property type="entry name" value="NodN-like"/>
</dbReference>